<accession>A0A366I1D1</accession>
<feature type="transmembrane region" description="Helical" evidence="1">
    <location>
        <begin position="55"/>
        <end position="75"/>
    </location>
</feature>
<reference evidence="2 3" key="1">
    <citation type="submission" date="2018-06" db="EMBL/GenBank/DDBJ databases">
        <title>Genomic Encyclopedia of Type Strains, Phase IV (KMG-IV): sequencing the most valuable type-strain genomes for metagenomic binning, comparative biology and taxonomic classification.</title>
        <authorList>
            <person name="Goeker M."/>
        </authorList>
    </citation>
    <scope>NUCLEOTIDE SEQUENCE [LARGE SCALE GENOMIC DNA]</scope>
    <source>
        <strain evidence="2 3">DSM 22112</strain>
    </source>
</reference>
<feature type="transmembrane region" description="Helical" evidence="1">
    <location>
        <begin position="32"/>
        <end position="49"/>
    </location>
</feature>
<gene>
    <name evidence="2" type="ORF">DES36_11718</name>
</gene>
<protein>
    <recommendedName>
        <fullName evidence="4">YcxB-like protein</fullName>
    </recommendedName>
</protein>
<dbReference type="Proteomes" id="UP000253490">
    <property type="component" value="Unassembled WGS sequence"/>
</dbReference>
<evidence type="ECO:0000313" key="2">
    <source>
        <dbReference type="EMBL" id="RBP59923.1"/>
    </source>
</evidence>
<comment type="caution">
    <text evidence="2">The sequence shown here is derived from an EMBL/GenBank/DDBJ whole genome shotgun (WGS) entry which is preliminary data.</text>
</comment>
<organism evidence="2 3">
    <name type="scientific">Alkalibaculum bacchi</name>
    <dbReference type="NCBI Taxonomy" id="645887"/>
    <lineage>
        <taxon>Bacteria</taxon>
        <taxon>Bacillati</taxon>
        <taxon>Bacillota</taxon>
        <taxon>Clostridia</taxon>
        <taxon>Eubacteriales</taxon>
        <taxon>Eubacteriaceae</taxon>
        <taxon>Alkalibaculum</taxon>
    </lineage>
</organism>
<dbReference type="AlphaFoldDB" id="A0A366I1D1"/>
<evidence type="ECO:0000313" key="3">
    <source>
        <dbReference type="Proteomes" id="UP000253490"/>
    </source>
</evidence>
<keyword evidence="1" id="KW-0472">Membrane</keyword>
<evidence type="ECO:0008006" key="4">
    <source>
        <dbReference type="Google" id="ProtNLM"/>
    </source>
</evidence>
<dbReference type="RefSeq" id="WP_113921383.1">
    <property type="nucleotide sequence ID" value="NZ_QNRX01000017.1"/>
</dbReference>
<keyword evidence="1" id="KW-1133">Transmembrane helix</keyword>
<name>A0A366I1D1_9FIRM</name>
<keyword evidence="3" id="KW-1185">Reference proteome</keyword>
<proteinExistence type="predicted"/>
<dbReference type="EMBL" id="QNRX01000017">
    <property type="protein sequence ID" value="RBP59923.1"/>
    <property type="molecule type" value="Genomic_DNA"/>
</dbReference>
<evidence type="ECO:0000256" key="1">
    <source>
        <dbReference type="SAM" id="Phobius"/>
    </source>
</evidence>
<sequence>MNITYEINKNDFLEFHCKYIFSASVLKRYIKFIYTILITVFFICVLIAFSNSIRIALICMAIIAFLMKNFIFNMYSKTIKRNLLKLFNSDIYKNTFSKTELLSTEQSVQIKTDYATKIFLWDAIYDLHIIDNYLIIRTLSDEIIYVPTNNSDHLEEIRKFIEDITNHSGIKSYKKYPHDLKYKGYFF</sequence>
<keyword evidence="1" id="KW-0812">Transmembrane</keyword>